<dbReference type="RefSeq" id="WP_188552594.1">
    <property type="nucleotide sequence ID" value="NZ_BMGT01000001.1"/>
</dbReference>
<dbReference type="InterPro" id="IPR013424">
    <property type="entry name" value="Ice-binding_C"/>
</dbReference>
<evidence type="ECO:0000313" key="4">
    <source>
        <dbReference type="Proteomes" id="UP000647241"/>
    </source>
</evidence>
<evidence type="ECO:0000313" key="3">
    <source>
        <dbReference type="EMBL" id="GGG66545.1"/>
    </source>
</evidence>
<sequence>MRLSRLSLAALGLVLASASFAHADTIIDNLPTGTNNYFPIGIDGANVSPQYEAIGVGFTPTANVTLTETQVLVNHFSLQNTNANFDELLFTNNGGVPGTLVADLATDLVAPTVSNPTSASIVDVSGLSVALTAGNEYWFVLAPYDTNSFIGWAEDGASVLPEAGTRSGTTSSGWRFVYEGGSEQVALFSGSTAVTPEPSTFMLLGTGILGLAGAVRRKLSN</sequence>
<protein>
    <recommendedName>
        <fullName evidence="2">Ice-binding protein C-terminal domain-containing protein</fullName>
    </recommendedName>
</protein>
<proteinExistence type="predicted"/>
<keyword evidence="4" id="KW-1185">Reference proteome</keyword>
<organism evidence="3 4">
    <name type="scientific">Edaphobacter dinghuensis</name>
    <dbReference type="NCBI Taxonomy" id="1560005"/>
    <lineage>
        <taxon>Bacteria</taxon>
        <taxon>Pseudomonadati</taxon>
        <taxon>Acidobacteriota</taxon>
        <taxon>Terriglobia</taxon>
        <taxon>Terriglobales</taxon>
        <taxon>Acidobacteriaceae</taxon>
        <taxon>Edaphobacter</taxon>
    </lineage>
</organism>
<comment type="caution">
    <text evidence="3">The sequence shown here is derived from an EMBL/GenBank/DDBJ whole genome shotgun (WGS) entry which is preliminary data.</text>
</comment>
<feature type="domain" description="Ice-binding protein C-terminal" evidence="2">
    <location>
        <begin position="195"/>
        <end position="217"/>
    </location>
</feature>
<feature type="signal peptide" evidence="1">
    <location>
        <begin position="1"/>
        <end position="23"/>
    </location>
</feature>
<dbReference type="AlphaFoldDB" id="A0A917LY55"/>
<gene>
    <name evidence="3" type="ORF">GCM10011585_05490</name>
</gene>
<accession>A0A917LY55</accession>
<dbReference type="Proteomes" id="UP000647241">
    <property type="component" value="Unassembled WGS sequence"/>
</dbReference>
<dbReference type="NCBIfam" id="TIGR02595">
    <property type="entry name" value="PEP_CTERM"/>
    <property type="match status" value="1"/>
</dbReference>
<reference evidence="3" key="1">
    <citation type="journal article" date="2014" name="Int. J. Syst. Evol. Microbiol.">
        <title>Complete genome sequence of Corynebacterium casei LMG S-19264T (=DSM 44701T), isolated from a smear-ripened cheese.</title>
        <authorList>
            <consortium name="US DOE Joint Genome Institute (JGI-PGF)"/>
            <person name="Walter F."/>
            <person name="Albersmeier A."/>
            <person name="Kalinowski J."/>
            <person name="Ruckert C."/>
        </authorList>
    </citation>
    <scope>NUCLEOTIDE SEQUENCE</scope>
    <source>
        <strain evidence="3">CGMCC 1.12997</strain>
    </source>
</reference>
<dbReference type="EMBL" id="BMGT01000001">
    <property type="protein sequence ID" value="GGG66545.1"/>
    <property type="molecule type" value="Genomic_DNA"/>
</dbReference>
<keyword evidence="1" id="KW-0732">Signal</keyword>
<feature type="chain" id="PRO_5037248857" description="Ice-binding protein C-terminal domain-containing protein" evidence="1">
    <location>
        <begin position="24"/>
        <end position="221"/>
    </location>
</feature>
<evidence type="ECO:0000256" key="1">
    <source>
        <dbReference type="SAM" id="SignalP"/>
    </source>
</evidence>
<name>A0A917LY55_9BACT</name>
<evidence type="ECO:0000259" key="2">
    <source>
        <dbReference type="Pfam" id="PF07589"/>
    </source>
</evidence>
<dbReference type="Pfam" id="PF07589">
    <property type="entry name" value="PEP-CTERM"/>
    <property type="match status" value="1"/>
</dbReference>
<reference evidence="3" key="2">
    <citation type="submission" date="2020-09" db="EMBL/GenBank/DDBJ databases">
        <authorList>
            <person name="Sun Q."/>
            <person name="Zhou Y."/>
        </authorList>
    </citation>
    <scope>NUCLEOTIDE SEQUENCE</scope>
    <source>
        <strain evidence="3">CGMCC 1.12997</strain>
    </source>
</reference>